<dbReference type="GO" id="GO:0007411">
    <property type="term" value="P:axon guidance"/>
    <property type="evidence" value="ECO:0007669"/>
    <property type="project" value="TreeGrafter"/>
</dbReference>
<dbReference type="SMART" id="SM00630">
    <property type="entry name" value="Sema"/>
    <property type="match status" value="1"/>
</dbReference>
<evidence type="ECO:0000256" key="4">
    <source>
        <dbReference type="SAM" id="MobiDB-lite"/>
    </source>
</evidence>
<dbReference type="InterPro" id="IPR036352">
    <property type="entry name" value="Semap_dom_sf"/>
</dbReference>
<dbReference type="PANTHER" id="PTHR11036:SF127">
    <property type="entry name" value="SEMAPHORIN-1A"/>
    <property type="match status" value="1"/>
</dbReference>
<dbReference type="GO" id="GO:0030335">
    <property type="term" value="P:positive regulation of cell migration"/>
    <property type="evidence" value="ECO:0007669"/>
    <property type="project" value="TreeGrafter"/>
</dbReference>
<feature type="compositionally biased region" description="Basic residues" evidence="4">
    <location>
        <begin position="765"/>
        <end position="776"/>
    </location>
</feature>
<dbReference type="EMBL" id="SUNJ01007598">
    <property type="protein sequence ID" value="TPP61868.1"/>
    <property type="molecule type" value="Genomic_DNA"/>
</dbReference>
<keyword evidence="5" id="KW-1133">Transmembrane helix</keyword>
<evidence type="ECO:0000256" key="5">
    <source>
        <dbReference type="SAM" id="Phobius"/>
    </source>
</evidence>
<dbReference type="InterPro" id="IPR001627">
    <property type="entry name" value="Semap_dom"/>
</dbReference>
<dbReference type="InterPro" id="IPR027231">
    <property type="entry name" value="Semaphorin"/>
</dbReference>
<feature type="domain" description="Sema" evidence="6">
    <location>
        <begin position="1"/>
        <end position="507"/>
    </location>
</feature>
<dbReference type="Pfam" id="PF01403">
    <property type="entry name" value="Sema"/>
    <property type="match status" value="1"/>
</dbReference>
<dbReference type="STRING" id="46835.A0A504YVP0"/>
<feature type="region of interest" description="Disordered" evidence="4">
    <location>
        <begin position="710"/>
        <end position="777"/>
    </location>
</feature>
<comment type="caution">
    <text evidence="3">Lacks conserved residue(s) required for the propagation of feature annotation.</text>
</comment>
<evidence type="ECO:0000256" key="1">
    <source>
        <dbReference type="ARBA" id="ARBA00004167"/>
    </source>
</evidence>
<evidence type="ECO:0000259" key="6">
    <source>
        <dbReference type="PROSITE" id="PS51004"/>
    </source>
</evidence>
<dbReference type="InterPro" id="IPR015943">
    <property type="entry name" value="WD40/YVTN_repeat-like_dom_sf"/>
</dbReference>
<evidence type="ECO:0000256" key="3">
    <source>
        <dbReference type="PROSITE-ProRule" id="PRU00352"/>
    </source>
</evidence>
<keyword evidence="5" id="KW-0812">Transmembrane</keyword>
<gene>
    <name evidence="7" type="ORF">FGIG_01491</name>
</gene>
<proteinExistence type="predicted"/>
<dbReference type="SUPFAM" id="SSF101912">
    <property type="entry name" value="Sema domain"/>
    <property type="match status" value="1"/>
</dbReference>
<dbReference type="InterPro" id="IPR036383">
    <property type="entry name" value="TSP1_rpt_sf"/>
</dbReference>
<dbReference type="AlphaFoldDB" id="A0A504YVP0"/>
<dbReference type="GO" id="GO:0071526">
    <property type="term" value="P:semaphorin-plexin signaling pathway"/>
    <property type="evidence" value="ECO:0007669"/>
    <property type="project" value="TreeGrafter"/>
</dbReference>
<reference evidence="7 8" key="1">
    <citation type="submission" date="2019-04" db="EMBL/GenBank/DDBJ databases">
        <title>Annotation for the trematode Fasciola gigantica.</title>
        <authorList>
            <person name="Choi Y.-J."/>
        </authorList>
    </citation>
    <scope>NUCLEOTIDE SEQUENCE [LARGE SCALE GENOMIC DNA]</scope>
    <source>
        <strain evidence="7">Uganda_cow_1</strain>
    </source>
</reference>
<dbReference type="InterPro" id="IPR000884">
    <property type="entry name" value="TSP1_rpt"/>
</dbReference>
<comment type="caution">
    <text evidence="7">The sequence shown here is derived from an EMBL/GenBank/DDBJ whole genome shotgun (WGS) entry which is preliminary data.</text>
</comment>
<dbReference type="PROSITE" id="PS50092">
    <property type="entry name" value="TSP1"/>
    <property type="match status" value="1"/>
</dbReference>
<dbReference type="Gene3D" id="2.130.10.10">
    <property type="entry name" value="YVTN repeat-like/Quinoprotein amine dehydrogenase"/>
    <property type="match status" value="1"/>
</dbReference>
<dbReference type="PANTHER" id="PTHR11036">
    <property type="entry name" value="SEMAPHORIN"/>
    <property type="match status" value="1"/>
</dbReference>
<organism evidence="7 8">
    <name type="scientific">Fasciola gigantica</name>
    <name type="common">Giant liver fluke</name>
    <dbReference type="NCBI Taxonomy" id="46835"/>
    <lineage>
        <taxon>Eukaryota</taxon>
        <taxon>Metazoa</taxon>
        <taxon>Spiralia</taxon>
        <taxon>Lophotrochozoa</taxon>
        <taxon>Platyhelminthes</taxon>
        <taxon>Trematoda</taxon>
        <taxon>Digenea</taxon>
        <taxon>Plagiorchiida</taxon>
        <taxon>Echinostomata</taxon>
        <taxon>Echinostomatoidea</taxon>
        <taxon>Fasciolidae</taxon>
        <taxon>Fasciola</taxon>
    </lineage>
</organism>
<comment type="subcellular location">
    <subcellularLocation>
        <location evidence="1">Membrane</location>
        <topology evidence="1">Single-pass membrane protein</topology>
    </subcellularLocation>
</comment>
<dbReference type="GO" id="GO:0030215">
    <property type="term" value="F:semaphorin receptor binding"/>
    <property type="evidence" value="ECO:0007669"/>
    <property type="project" value="InterPro"/>
</dbReference>
<keyword evidence="2" id="KW-0524">Neurogenesis</keyword>
<dbReference type="PROSITE" id="PS51004">
    <property type="entry name" value="SEMA"/>
    <property type="match status" value="1"/>
</dbReference>
<feature type="compositionally biased region" description="Polar residues" evidence="4">
    <location>
        <begin position="710"/>
        <end position="752"/>
    </location>
</feature>
<dbReference type="GO" id="GO:0005886">
    <property type="term" value="C:plasma membrane"/>
    <property type="evidence" value="ECO:0007669"/>
    <property type="project" value="TreeGrafter"/>
</dbReference>
<sequence length="937" mass="105070">MSPFALFLDLLDNKAGAQFYDTRIYNYSQFLLLPKQSAIYVVENKVTLLKLDMNSFFLLDSYTLPTPQKLIPTCQDSSTCHQAKEISLLAVMPNEQMVWFCYLHYYEHINRPPQCADSACMVPQPGNLAEPVVQWDNPHFNSLDPTQLANVLNADDGFTYISAFAPDYLRIFRAHMPDWNGRVNWTGALVTDKSRIYIAEPARIMLTFETENEVYFVLREQQTNPTRFTRHSGAHKGWKAAESEGTVSDVARLVRICKGDRGGLPQRSAETFGTFAKADLHCTAADESGGSFAYTHLQAVYWENTTKRLFASFGTEKWAPVGSALCMYSKRNIEDAFNGPLLQPVNPGISQPATTFPNSFPDICQRFNSNNLTSEELAKGRRISLTFPSRNNPIEPMYHKALIVQTGVSWTHLQAYSLAPLPTHYHFGNPAHTTVVWLGTKSTLTKLAIYEDAEAIRSGSDPVPVVCKLNELGVGRKLDLLSRSFVDTEPSRGRAVPSEKKTPKDPMLSEERLVLQYMPRPARRTRHSVDRGNQPEEIRQIEIYVSQPQMRDLLTERMSRHERNWLPWSPWSPCEMSTNTQFRQRTCHSGTVCVGSSREQRLCTAKSIWSGQFSALTATAPFYEQSDLSQIRGAGRNPTTNPKRGFTMTHLVLVAVCSVLIGGLITSIIFYALWQPCCIFPSVGNCNGCSPKKRSSRGCSNVYNNKYGNSQRTSLHGNEQWSIPDSGQDTWSGSKSVRTDTWSKGPNSSTVYDTLIDHSKDTRKPQRREHRTRRPPTRFGSSLIQLLSSGTPLPSPTSAISGPSTASTVMKDKFTFDNVDVNEDLNAANSSRAPSTTPSFGVHHPRLAVHTLVRSDRSNGPSVEIIKPQVKPPICTTKSDLRESLTPRLHHNPLHQRVQSPWEECTESESLKATHFKPNLNSRKDCFNPVDTQVPPG</sequence>
<feature type="compositionally biased region" description="Basic and acidic residues" evidence="4">
    <location>
        <begin position="755"/>
        <end position="764"/>
    </location>
</feature>
<accession>A0A504YVP0</accession>
<keyword evidence="5" id="KW-0472">Membrane</keyword>
<keyword evidence="8" id="KW-1185">Reference proteome</keyword>
<feature type="transmembrane region" description="Helical" evidence="5">
    <location>
        <begin position="651"/>
        <end position="674"/>
    </location>
</feature>
<dbReference type="Proteomes" id="UP000316759">
    <property type="component" value="Unassembled WGS sequence"/>
</dbReference>
<dbReference type="GO" id="GO:0045499">
    <property type="term" value="F:chemorepellent activity"/>
    <property type="evidence" value="ECO:0007669"/>
    <property type="project" value="TreeGrafter"/>
</dbReference>
<evidence type="ECO:0000256" key="2">
    <source>
        <dbReference type="ARBA" id="ARBA00022902"/>
    </source>
</evidence>
<dbReference type="SUPFAM" id="SSF82895">
    <property type="entry name" value="TSP-1 type 1 repeat"/>
    <property type="match status" value="1"/>
</dbReference>
<name>A0A504YVP0_FASGI</name>
<dbReference type="OrthoDB" id="9988752at2759"/>
<protein>
    <submittedName>
        <fullName evidence="7">Putative plexin</fullName>
    </submittedName>
</protein>
<evidence type="ECO:0000313" key="7">
    <source>
        <dbReference type="EMBL" id="TPP61868.1"/>
    </source>
</evidence>
<evidence type="ECO:0000313" key="8">
    <source>
        <dbReference type="Proteomes" id="UP000316759"/>
    </source>
</evidence>